<accession>A0ACC5WW01</accession>
<feature type="non-terminal residue" evidence="1">
    <location>
        <position position="1"/>
    </location>
</feature>
<proteinExistence type="predicted"/>
<gene>
    <name evidence="1" type="ORF">PGIGA_G00019990</name>
</gene>
<reference evidence="1 2" key="1">
    <citation type="journal article" date="2022" name="bioRxiv">
        <title>An ancient truncated duplication of the anti-Mullerian hormone receptor type 2 gene is a potential conserved master sex determinant in the Pangasiidae catfish family.</title>
        <authorList>
            <person name="Wen M."/>
            <person name="Pan Q."/>
            <person name="Jouanno E."/>
            <person name="Montfort J."/>
            <person name="Zahm M."/>
            <person name="Cabau C."/>
            <person name="Klopp C."/>
            <person name="Iampietro C."/>
            <person name="Roques C."/>
            <person name="Bouchez O."/>
            <person name="Castinel A."/>
            <person name="Donnadieu C."/>
            <person name="Parrinello H."/>
            <person name="Poncet C."/>
            <person name="Belmonte E."/>
            <person name="Gautier V."/>
            <person name="Avarre J.-C."/>
            <person name="Dugue R."/>
            <person name="Gustiano R."/>
            <person name="Ha T.T.T."/>
            <person name="Campet M."/>
            <person name="Sriphairoj K."/>
            <person name="Ribolli J."/>
            <person name="de Almeida F.L."/>
            <person name="Desvignes T."/>
            <person name="Postlethwait J.H."/>
            <person name="Bucao C.F."/>
            <person name="Robinson-Rechavi M."/>
            <person name="Bobe J."/>
            <person name="Herpin A."/>
            <person name="Guiguen Y."/>
        </authorList>
    </citation>
    <scope>NUCLEOTIDE SEQUENCE [LARGE SCALE GENOMIC DNA]</scope>
    <source>
        <strain evidence="1">YG-Dec2019</strain>
    </source>
</reference>
<organism evidence="1 2">
    <name type="scientific">Pangasianodon gigas</name>
    <name type="common">Mekong giant catfish</name>
    <name type="synonym">Pangasius gigas</name>
    <dbReference type="NCBI Taxonomy" id="30993"/>
    <lineage>
        <taxon>Eukaryota</taxon>
        <taxon>Metazoa</taxon>
        <taxon>Chordata</taxon>
        <taxon>Craniata</taxon>
        <taxon>Vertebrata</taxon>
        <taxon>Euteleostomi</taxon>
        <taxon>Actinopterygii</taxon>
        <taxon>Neopterygii</taxon>
        <taxon>Teleostei</taxon>
        <taxon>Ostariophysi</taxon>
        <taxon>Siluriformes</taxon>
        <taxon>Pangasiidae</taxon>
        <taxon>Pangasianodon</taxon>
    </lineage>
</organism>
<name>A0ACC5WW01_PANGG</name>
<evidence type="ECO:0000313" key="1">
    <source>
        <dbReference type="EMBL" id="MCI4382893.1"/>
    </source>
</evidence>
<protein>
    <submittedName>
        <fullName evidence="1">Uncharacterized protein</fullName>
    </submittedName>
</protein>
<keyword evidence="2" id="KW-1185">Reference proteome</keyword>
<dbReference type="EMBL" id="CM040463">
    <property type="protein sequence ID" value="MCI4382893.1"/>
    <property type="molecule type" value="Genomic_DNA"/>
</dbReference>
<dbReference type="Proteomes" id="UP000829447">
    <property type="component" value="Linkage Group LG10"/>
</dbReference>
<comment type="caution">
    <text evidence="1">The sequence shown here is derived from an EMBL/GenBank/DDBJ whole genome shotgun (WGS) entry which is preliminary data.</text>
</comment>
<evidence type="ECO:0000313" key="2">
    <source>
        <dbReference type="Proteomes" id="UP000829447"/>
    </source>
</evidence>
<sequence>TAQKIVGCPLPTLENVHSSRCLKKAQNIAKDTSHPGHSLFELLPSGRRHRLINARTNRLKHSFYPIAITALNAAKK</sequence>